<feature type="region of interest" description="Disordered" evidence="7">
    <location>
        <begin position="545"/>
        <end position="593"/>
    </location>
</feature>
<name>W6UF08_ECHGR</name>
<keyword evidence="6 8" id="KW-0472">Membrane</keyword>
<dbReference type="KEGG" id="egl:EGR_05141"/>
<accession>W6UF08</accession>
<dbReference type="CTD" id="36340856"/>
<evidence type="ECO:0000256" key="4">
    <source>
        <dbReference type="ARBA" id="ARBA00022847"/>
    </source>
</evidence>
<keyword evidence="5 8" id="KW-1133">Transmembrane helix</keyword>
<evidence type="ECO:0000256" key="8">
    <source>
        <dbReference type="SAM" id="Phobius"/>
    </source>
</evidence>
<evidence type="ECO:0000256" key="2">
    <source>
        <dbReference type="ARBA" id="ARBA00006528"/>
    </source>
</evidence>
<dbReference type="Gene3D" id="1.20.1530.20">
    <property type="match status" value="2"/>
</dbReference>
<keyword evidence="9" id="KW-0732">Signal</keyword>
<feature type="transmembrane region" description="Helical" evidence="8">
    <location>
        <begin position="355"/>
        <end position="377"/>
    </location>
</feature>
<organism evidence="10 11">
    <name type="scientific">Echinococcus granulosus</name>
    <name type="common">Hydatid tapeworm</name>
    <dbReference type="NCBI Taxonomy" id="6210"/>
    <lineage>
        <taxon>Eukaryota</taxon>
        <taxon>Metazoa</taxon>
        <taxon>Spiralia</taxon>
        <taxon>Lophotrochozoa</taxon>
        <taxon>Platyhelminthes</taxon>
        <taxon>Cestoda</taxon>
        <taxon>Eucestoda</taxon>
        <taxon>Cyclophyllidea</taxon>
        <taxon>Taeniidae</taxon>
        <taxon>Echinococcus</taxon>
        <taxon>Echinococcus granulosus group</taxon>
    </lineage>
</organism>
<dbReference type="InterPro" id="IPR002657">
    <property type="entry name" value="BilAc:Na_symport/Acr3"/>
</dbReference>
<proteinExistence type="inferred from homology"/>
<dbReference type="Proteomes" id="UP000019149">
    <property type="component" value="Unassembled WGS sequence"/>
</dbReference>
<evidence type="ECO:0000256" key="7">
    <source>
        <dbReference type="SAM" id="MobiDB-lite"/>
    </source>
</evidence>
<dbReference type="RefSeq" id="XP_024351176.1">
    <property type="nucleotide sequence ID" value="XM_024494390.1"/>
</dbReference>
<gene>
    <name evidence="10" type="ORF">EGR_05141</name>
</gene>
<dbReference type="Pfam" id="PF01758">
    <property type="entry name" value="SBF"/>
    <property type="match status" value="1"/>
</dbReference>
<dbReference type="GeneID" id="36340856"/>
<evidence type="ECO:0000256" key="1">
    <source>
        <dbReference type="ARBA" id="ARBA00004141"/>
    </source>
</evidence>
<feature type="chain" id="PRO_5004882027" evidence="9">
    <location>
        <begin position="25"/>
        <end position="593"/>
    </location>
</feature>
<evidence type="ECO:0000313" key="10">
    <source>
        <dbReference type="EMBL" id="EUB59980.1"/>
    </source>
</evidence>
<feature type="compositionally biased region" description="Acidic residues" evidence="7">
    <location>
        <begin position="576"/>
        <end position="586"/>
    </location>
</feature>
<dbReference type="EMBL" id="APAU02000036">
    <property type="protein sequence ID" value="EUB59980.1"/>
    <property type="molecule type" value="Genomic_DNA"/>
</dbReference>
<dbReference type="OrthoDB" id="203097at2759"/>
<evidence type="ECO:0000256" key="3">
    <source>
        <dbReference type="ARBA" id="ARBA00022692"/>
    </source>
</evidence>
<dbReference type="InterPro" id="IPR038770">
    <property type="entry name" value="Na+/solute_symporter_sf"/>
</dbReference>
<protein>
    <submittedName>
        <fullName evidence="10">Ileal sodium/bile acid cotransporter</fullName>
    </submittedName>
</protein>
<sequence length="593" mass="65667">MVCISTTVLFYLPALLLLPLGITAFSRHVATESLGGVIFDEVLLSDRKRIEAETQLQLNSSLVTLNTTCLSIACPTENLTFIQHDVDPFNFTCSLTYHHIASPLAISFETDIQDIVSLSPPFWIYLTPQLDDPTVTVLLLAFSVKRHRMGSAFLKVWVREARPGGLSGSLHAFNRDNASQVEEYYDWVVNASTNNDTAAMGFLLKVLRPRGVLEVVFRVVIITLVCKITFLIGCELDARLIWRYLRRPVGTIIGFVCQFGLMPLRDRILLPPVQHLKYFHTIVEKELASVYGGDGGPQARTSDYAIACGVAKVVPIKSEFGFGLLTAGCCPGGGASNIWTLLLDGDLNLSMTMTFISSIAALGMMPLMLFIFGRFFIDVHSLCIPYLLIFGQLCYISVPVMIGMLVKWSMPRVGQLLVRLLRPLSFLFIVIIIGFGVYTNLAIYRLIGIYPVILPAATALPWIGFCLAGFLAFICRRSRAEIFTISIETGIQNSGIAILVLIYSMPQPEGDLGAVMPIVVSIFTPLPLAAMLIGQMIKERRLSCHRTRGRKSKEKGTGLMGGARKPLTATKRIKEDDDDNEEEVEDWNSNRNV</sequence>
<feature type="transmembrane region" description="Helical" evidence="8">
    <location>
        <begin position="383"/>
        <end position="406"/>
    </location>
</feature>
<evidence type="ECO:0000256" key="5">
    <source>
        <dbReference type="ARBA" id="ARBA00022989"/>
    </source>
</evidence>
<comment type="caution">
    <text evidence="10">The sequence shown here is derived from an EMBL/GenBank/DDBJ whole genome shotgun (WGS) entry which is preliminary data.</text>
</comment>
<dbReference type="OMA" id="YHHIASP"/>
<reference evidence="10 11" key="1">
    <citation type="journal article" date="2013" name="Nat. Genet.">
        <title>The genome of the hydatid tapeworm Echinococcus granulosus.</title>
        <authorList>
            <person name="Zheng H."/>
            <person name="Zhang W."/>
            <person name="Zhang L."/>
            <person name="Zhang Z."/>
            <person name="Li J."/>
            <person name="Lu G."/>
            <person name="Zhu Y."/>
            <person name="Wang Y."/>
            <person name="Huang Y."/>
            <person name="Liu J."/>
            <person name="Kang H."/>
            <person name="Chen J."/>
            <person name="Wang L."/>
            <person name="Chen A."/>
            <person name="Yu S."/>
            <person name="Gao Z."/>
            <person name="Jin L."/>
            <person name="Gu W."/>
            <person name="Wang Z."/>
            <person name="Zhao L."/>
            <person name="Shi B."/>
            <person name="Wen H."/>
            <person name="Lin R."/>
            <person name="Jones M.K."/>
            <person name="Brejova B."/>
            <person name="Vinar T."/>
            <person name="Zhao G."/>
            <person name="McManus D.P."/>
            <person name="Chen Z."/>
            <person name="Zhou Y."/>
            <person name="Wang S."/>
        </authorList>
    </citation>
    <scope>NUCLEOTIDE SEQUENCE [LARGE SCALE GENOMIC DNA]</scope>
</reference>
<keyword evidence="4" id="KW-0813">Transport</keyword>
<feature type="transmembrane region" description="Helical" evidence="8">
    <location>
        <begin position="482"/>
        <end position="502"/>
    </location>
</feature>
<feature type="transmembrane region" description="Helical" evidence="8">
    <location>
        <begin position="320"/>
        <end position="343"/>
    </location>
</feature>
<comment type="subcellular location">
    <subcellularLocation>
        <location evidence="1">Membrane</location>
        <topology evidence="1">Multi-pass membrane protein</topology>
    </subcellularLocation>
</comment>
<feature type="transmembrane region" description="Helical" evidence="8">
    <location>
        <begin position="514"/>
        <end position="533"/>
    </location>
</feature>
<dbReference type="GO" id="GO:0015293">
    <property type="term" value="F:symporter activity"/>
    <property type="evidence" value="ECO:0007669"/>
    <property type="project" value="UniProtKB-KW"/>
</dbReference>
<evidence type="ECO:0000313" key="11">
    <source>
        <dbReference type="Proteomes" id="UP000019149"/>
    </source>
</evidence>
<evidence type="ECO:0000256" key="6">
    <source>
        <dbReference type="ARBA" id="ARBA00023136"/>
    </source>
</evidence>
<dbReference type="InterPro" id="IPR004710">
    <property type="entry name" value="Bilac:Na_transpt"/>
</dbReference>
<feature type="transmembrane region" description="Helical" evidence="8">
    <location>
        <begin position="426"/>
        <end position="447"/>
    </location>
</feature>
<evidence type="ECO:0000256" key="9">
    <source>
        <dbReference type="SAM" id="SignalP"/>
    </source>
</evidence>
<dbReference type="GO" id="GO:0016020">
    <property type="term" value="C:membrane"/>
    <property type="evidence" value="ECO:0007669"/>
    <property type="project" value="UniProtKB-SubCell"/>
</dbReference>
<feature type="signal peptide" evidence="9">
    <location>
        <begin position="1"/>
        <end position="24"/>
    </location>
</feature>
<feature type="transmembrane region" description="Helical" evidence="8">
    <location>
        <begin position="453"/>
        <end position="475"/>
    </location>
</feature>
<dbReference type="AlphaFoldDB" id="W6UF08"/>
<keyword evidence="3 8" id="KW-0812">Transmembrane</keyword>
<keyword evidence="11" id="KW-1185">Reference proteome</keyword>
<comment type="similarity">
    <text evidence="2">Belongs to the bile acid:sodium symporter (BASS) (TC 2.A.28) family.</text>
</comment>
<dbReference type="PANTHER" id="PTHR10361:SF28">
    <property type="entry name" value="P3 PROTEIN-RELATED"/>
    <property type="match status" value="1"/>
</dbReference>
<keyword evidence="4" id="KW-0769">Symport</keyword>
<dbReference type="PANTHER" id="PTHR10361">
    <property type="entry name" value="SODIUM-BILE ACID COTRANSPORTER"/>
    <property type="match status" value="1"/>
</dbReference>